<reference evidence="6" key="1">
    <citation type="submission" date="2015-01" db="EMBL/GenBank/DDBJ databases">
        <authorList>
            <person name="Durling Mikael"/>
        </authorList>
    </citation>
    <scope>NUCLEOTIDE SEQUENCE</scope>
</reference>
<dbReference type="PANTHER" id="PTHR31465">
    <property type="entry name" value="PROTEIN RTA1-RELATED"/>
    <property type="match status" value="1"/>
</dbReference>
<keyword evidence="4 5" id="KW-0472">Membrane</keyword>
<organism evidence="6">
    <name type="scientific">Bionectria ochroleuca</name>
    <name type="common">Gliocladium roseum</name>
    <dbReference type="NCBI Taxonomy" id="29856"/>
    <lineage>
        <taxon>Eukaryota</taxon>
        <taxon>Fungi</taxon>
        <taxon>Dikarya</taxon>
        <taxon>Ascomycota</taxon>
        <taxon>Pezizomycotina</taxon>
        <taxon>Sordariomycetes</taxon>
        <taxon>Hypocreomycetidae</taxon>
        <taxon>Hypocreales</taxon>
        <taxon>Bionectriaceae</taxon>
        <taxon>Clonostachys</taxon>
    </lineage>
</organism>
<feature type="transmembrane region" description="Helical" evidence="5">
    <location>
        <begin position="160"/>
        <end position="187"/>
    </location>
</feature>
<evidence type="ECO:0000256" key="1">
    <source>
        <dbReference type="ARBA" id="ARBA00004141"/>
    </source>
</evidence>
<feature type="transmembrane region" description="Helical" evidence="5">
    <location>
        <begin position="28"/>
        <end position="45"/>
    </location>
</feature>
<protein>
    <submittedName>
        <fullName evidence="6">Uncharacterized protein</fullName>
    </submittedName>
</protein>
<feature type="transmembrane region" description="Helical" evidence="5">
    <location>
        <begin position="80"/>
        <end position="103"/>
    </location>
</feature>
<dbReference type="AlphaFoldDB" id="A0A0B7K7M0"/>
<dbReference type="EMBL" id="CDPU01000033">
    <property type="protein sequence ID" value="CEO53169.1"/>
    <property type="molecule type" value="Genomic_DNA"/>
</dbReference>
<gene>
    <name evidence="6" type="ORF">BN869_000009227_1</name>
</gene>
<feature type="transmembrane region" description="Helical" evidence="5">
    <location>
        <begin position="247"/>
        <end position="277"/>
    </location>
</feature>
<evidence type="ECO:0000313" key="6">
    <source>
        <dbReference type="EMBL" id="CEO53169.1"/>
    </source>
</evidence>
<name>A0A0B7K7M0_BIOOC</name>
<feature type="transmembrane region" description="Helical" evidence="5">
    <location>
        <begin position="51"/>
        <end position="73"/>
    </location>
</feature>
<feature type="transmembrane region" description="Helical" evidence="5">
    <location>
        <begin position="123"/>
        <end position="148"/>
    </location>
</feature>
<accession>A0A0B7K7M0</accession>
<keyword evidence="2 5" id="KW-0812">Transmembrane</keyword>
<evidence type="ECO:0000256" key="2">
    <source>
        <dbReference type="ARBA" id="ARBA00022692"/>
    </source>
</evidence>
<dbReference type="GO" id="GO:0000324">
    <property type="term" value="C:fungal-type vacuole"/>
    <property type="evidence" value="ECO:0007669"/>
    <property type="project" value="TreeGrafter"/>
</dbReference>
<evidence type="ECO:0000256" key="4">
    <source>
        <dbReference type="ARBA" id="ARBA00023136"/>
    </source>
</evidence>
<comment type="subcellular location">
    <subcellularLocation>
        <location evidence="1">Membrane</location>
        <topology evidence="1">Multi-pass membrane protein</topology>
    </subcellularLocation>
</comment>
<sequence>MMADGCGSTCPVPTGFYSYDQSLVGDSILLAAYGSLALAATYLGFRYRTPWFSATLAVGLLLEAIGFAGRLLLKGSPKAPAFFVLSMVGTVIGPPLMGGAIFLTLPHVIRVYGEHLSPVRPLLIGFVTYALAAVAMIVQVVGMIFVAYDFNGMGRTGGSRLVVGGLGIQLLSLLGFSVFHFWFMIGLSSQKTTWAPTFSPVYKSVRFRRFLLGMEMVSLLLLTYTVYRIVEMAEGIHARLFQSQTAFMIVVGALPLTAALLSTIFHPGAAFGAAWGLTSSLRVDTVPNAGLPYRSPSIQSPLEQIQHQAHFRYDPTLRGAKSPPINTLTHPSRILGPPSGLPISPRPGAGMTPVPSPNGTAWNPETGRYSMRAEKPPIPHRMVEEDTLW</sequence>
<proteinExistence type="predicted"/>
<evidence type="ECO:0000256" key="5">
    <source>
        <dbReference type="SAM" id="Phobius"/>
    </source>
</evidence>
<keyword evidence="3 5" id="KW-1133">Transmembrane helix</keyword>
<dbReference type="PANTHER" id="PTHR31465:SF9">
    <property type="entry name" value="SPHINGOID LONG-CHAIN BASE TRANSPORTER RSB1"/>
    <property type="match status" value="1"/>
</dbReference>
<evidence type="ECO:0000256" key="3">
    <source>
        <dbReference type="ARBA" id="ARBA00022989"/>
    </source>
</evidence>
<feature type="transmembrane region" description="Helical" evidence="5">
    <location>
        <begin position="207"/>
        <end position="227"/>
    </location>
</feature>
<dbReference type="InterPro" id="IPR007568">
    <property type="entry name" value="RTA1"/>
</dbReference>
<dbReference type="GO" id="GO:0005886">
    <property type="term" value="C:plasma membrane"/>
    <property type="evidence" value="ECO:0007669"/>
    <property type="project" value="TreeGrafter"/>
</dbReference>
<dbReference type="Pfam" id="PF04479">
    <property type="entry name" value="RTA1"/>
    <property type="match status" value="1"/>
</dbReference>